<dbReference type="GO" id="GO:0006396">
    <property type="term" value="P:RNA processing"/>
    <property type="evidence" value="ECO:0007669"/>
    <property type="project" value="InterPro"/>
</dbReference>
<dbReference type="PANTHER" id="PTHR43749:SF2">
    <property type="entry name" value="RNA-SPLICING LIGASE RTCB"/>
    <property type="match status" value="1"/>
</dbReference>
<keyword evidence="7 10" id="KW-0464">Manganese</keyword>
<dbReference type="PANTHER" id="PTHR43749">
    <property type="entry name" value="RNA-SPLICING LIGASE RTCB"/>
    <property type="match status" value="1"/>
</dbReference>
<evidence type="ECO:0000256" key="8">
    <source>
        <dbReference type="ARBA" id="ARBA00047746"/>
    </source>
</evidence>
<keyword evidence="12" id="KW-1185">Reference proteome</keyword>
<comment type="caution">
    <text evidence="11">The sequence shown here is derived from an EMBL/GenBank/DDBJ whole genome shotgun (WGS) entry which is preliminary data.</text>
</comment>
<dbReference type="InterPro" id="IPR001233">
    <property type="entry name" value="RtcB"/>
</dbReference>
<dbReference type="InterPro" id="IPR036025">
    <property type="entry name" value="RtcB-like_sf"/>
</dbReference>
<feature type="binding site" evidence="9">
    <location>
        <begin position="35"/>
        <end position="39"/>
    </location>
    <ligand>
        <name>GMP</name>
        <dbReference type="ChEBI" id="CHEBI:58115"/>
    </ligand>
</feature>
<evidence type="ECO:0000313" key="12">
    <source>
        <dbReference type="Proteomes" id="UP000196536"/>
    </source>
</evidence>
<dbReference type="GO" id="GO:0042245">
    <property type="term" value="P:RNA repair"/>
    <property type="evidence" value="ECO:0007669"/>
    <property type="project" value="UniProtKB-KW"/>
</dbReference>
<comment type="cofactor">
    <cofactor evidence="10">
        <name>Mn(2+)</name>
        <dbReference type="ChEBI" id="CHEBI:29035"/>
    </cofactor>
    <text evidence="10">Binds 2 manganese ions per subunit.</text>
</comment>
<evidence type="ECO:0000256" key="5">
    <source>
        <dbReference type="ARBA" id="ARBA00022800"/>
    </source>
</evidence>
<evidence type="ECO:0000256" key="3">
    <source>
        <dbReference type="ARBA" id="ARBA00022723"/>
    </source>
</evidence>
<feature type="binding site" evidence="10">
    <location>
        <position position="53"/>
    </location>
    <ligand>
        <name>Mn(2+)</name>
        <dbReference type="ChEBI" id="CHEBI:29035"/>
        <label>2</label>
    </ligand>
</feature>
<evidence type="ECO:0000256" key="1">
    <source>
        <dbReference type="ARBA" id="ARBA00012726"/>
    </source>
</evidence>
<protein>
    <recommendedName>
        <fullName evidence="1">3'-phosphate/5'-hydroxy nucleic acid ligase</fullName>
        <ecNumber evidence="1">6.5.1.8</ecNumber>
    </recommendedName>
</protein>
<evidence type="ECO:0000256" key="2">
    <source>
        <dbReference type="ARBA" id="ARBA00022598"/>
    </source>
</evidence>
<dbReference type="GO" id="GO:0170057">
    <property type="term" value="F:RNA ligase (GTP) activity"/>
    <property type="evidence" value="ECO:0007669"/>
    <property type="project" value="UniProtKB-EC"/>
</dbReference>
<dbReference type="Proteomes" id="UP000196536">
    <property type="component" value="Unassembled WGS sequence"/>
</dbReference>
<comment type="catalytic activity">
    <reaction evidence="8">
        <text>a 3'-end 3'-phospho-ribonucleotide-RNA + a 5'-end dephospho-ribonucleoside-RNA + GTP = a ribonucleotidyl-ribonucleotide-RNA + GMP + diphosphate</text>
        <dbReference type="Rhea" id="RHEA:68076"/>
        <dbReference type="Rhea" id="RHEA-COMP:10463"/>
        <dbReference type="Rhea" id="RHEA-COMP:13936"/>
        <dbReference type="Rhea" id="RHEA-COMP:17355"/>
        <dbReference type="ChEBI" id="CHEBI:33019"/>
        <dbReference type="ChEBI" id="CHEBI:37565"/>
        <dbReference type="ChEBI" id="CHEBI:58115"/>
        <dbReference type="ChEBI" id="CHEBI:83062"/>
        <dbReference type="ChEBI" id="CHEBI:138284"/>
        <dbReference type="ChEBI" id="CHEBI:173118"/>
        <dbReference type="EC" id="6.5.1.8"/>
    </reaction>
</comment>
<sequence>MFFLLVADFELICAKHPRLKNTNNRKHLGTLGTGNHFVEICLDEHNHVWIMLHSGSRGVGNAIGNHFIELARKDMQKHFINLPNKDLAYLVEGTEHFDDYWFAVGWAQRFNSSWRYMKKMCDDPEFIDWQFHMKKMGTPTETINYFFRRNLFSTLNNKQFAVISGYLKSHIEGLIGELTSSQQGYIRPPNKYLPTYVQHWQHLYLKGKDAEILITFEANT</sequence>
<keyword evidence="3 10" id="KW-0479">Metal-binding</keyword>
<gene>
    <name evidence="11" type="ORF">CAP51_07830</name>
</gene>
<dbReference type="GO" id="GO:0030145">
    <property type="term" value="F:manganese ion binding"/>
    <property type="evidence" value="ECO:0007669"/>
    <property type="project" value="TreeGrafter"/>
</dbReference>
<dbReference type="EC" id="6.5.1.8" evidence="1"/>
<dbReference type="AlphaFoldDB" id="A0A1Z9YZI9"/>
<keyword evidence="5" id="KW-0692">RNA repair</keyword>
<proteinExistence type="predicted"/>
<evidence type="ECO:0000256" key="10">
    <source>
        <dbReference type="PIRSR" id="PIRSR601233-3"/>
    </source>
</evidence>
<dbReference type="Pfam" id="PF01139">
    <property type="entry name" value="RtcB"/>
    <property type="match status" value="1"/>
</dbReference>
<dbReference type="InterPro" id="IPR052915">
    <property type="entry name" value="RtcB-like"/>
</dbReference>
<evidence type="ECO:0000313" key="11">
    <source>
        <dbReference type="EMBL" id="OUY07643.1"/>
    </source>
</evidence>
<dbReference type="GO" id="GO:0003909">
    <property type="term" value="F:DNA ligase activity"/>
    <property type="evidence" value="ECO:0007669"/>
    <property type="project" value="TreeGrafter"/>
</dbReference>
<keyword evidence="6 9" id="KW-0342">GTP-binding</keyword>
<name>A0A1Z9YZI9_9GAMM</name>
<evidence type="ECO:0000256" key="9">
    <source>
        <dbReference type="PIRSR" id="PIRSR601233-2"/>
    </source>
</evidence>
<keyword evidence="4 9" id="KW-0547">Nucleotide-binding</keyword>
<dbReference type="Gene3D" id="3.90.1860.10">
    <property type="entry name" value="tRNA-splicing ligase RtcB"/>
    <property type="match status" value="1"/>
</dbReference>
<dbReference type="SUPFAM" id="SSF103365">
    <property type="entry name" value="Hypothetical protein PH1602"/>
    <property type="match status" value="1"/>
</dbReference>
<dbReference type="GO" id="GO:0005525">
    <property type="term" value="F:GTP binding"/>
    <property type="evidence" value="ECO:0007669"/>
    <property type="project" value="UniProtKB-KW"/>
</dbReference>
<dbReference type="EMBL" id="NEXX01000002">
    <property type="protein sequence ID" value="OUY07643.1"/>
    <property type="molecule type" value="Genomic_DNA"/>
</dbReference>
<evidence type="ECO:0000256" key="4">
    <source>
        <dbReference type="ARBA" id="ARBA00022741"/>
    </source>
</evidence>
<dbReference type="OrthoDB" id="6709986at2"/>
<dbReference type="GO" id="GO:0006281">
    <property type="term" value="P:DNA repair"/>
    <property type="evidence" value="ECO:0007669"/>
    <property type="project" value="TreeGrafter"/>
</dbReference>
<evidence type="ECO:0000256" key="6">
    <source>
        <dbReference type="ARBA" id="ARBA00023134"/>
    </source>
</evidence>
<evidence type="ECO:0000256" key="7">
    <source>
        <dbReference type="ARBA" id="ARBA00023211"/>
    </source>
</evidence>
<keyword evidence="2" id="KW-0436">Ligase</keyword>
<reference evidence="11 12" key="1">
    <citation type="submission" date="2017-05" db="EMBL/GenBank/DDBJ databases">
        <title>Acinetobacter populi ANC 5415 (= PBJ7), whole genome shotgun sequencing project.</title>
        <authorList>
            <person name="Nemec A."/>
            <person name="Radolfova-Krizova L."/>
        </authorList>
    </citation>
    <scope>NUCLEOTIDE SEQUENCE [LARGE SCALE GENOMIC DNA]</scope>
    <source>
        <strain evidence="11 12">PBJ7</strain>
    </source>
</reference>
<accession>A0A1Z9YZI9</accession>
<feature type="binding site" evidence="10">
    <location>
        <position position="36"/>
    </location>
    <ligand>
        <name>Mn(2+)</name>
        <dbReference type="ChEBI" id="CHEBI:29035"/>
        <label>1</label>
    </ligand>
</feature>
<organism evidence="11 12">
    <name type="scientific">Acinetobacter populi</name>
    <dbReference type="NCBI Taxonomy" id="1582270"/>
    <lineage>
        <taxon>Bacteria</taxon>
        <taxon>Pseudomonadati</taxon>
        <taxon>Pseudomonadota</taxon>
        <taxon>Gammaproteobacteria</taxon>
        <taxon>Moraxellales</taxon>
        <taxon>Moraxellaceae</taxon>
        <taxon>Acinetobacter</taxon>
    </lineage>
</organism>